<sequence length="743" mass="81710">MSVENDKRSLDVQDVPIGSNDHVDEKRGNAADREDMYRMGKTQEMTRNFRFLSIFGFSMILMASWEFSLSVSSIGLLNGGTAGLIWMFFVCWMGFLLVNTSMAEMASMAPTTGGQYHWVSEFAPPQYQKFISYLMGWMCVLGWQTSCASSAFIAGTQIQGLIVLNNPDYIPKPWHGTLLTIAVAAFSVLFNTLLARKLPLIEATVLIIHIFAFFGILVTLWVLSPRADAKAVFTEFSDGGGWNSLGGSTLVGILAGVLPLLGADAAVHMSEELRDASRTLPRSMIMTTVFNGAFGWIMVITYCFCIGDLGEVMASPTGQPFMQVFYNSTQSTASATAMASFIVAMTAFSNLTMVATSSRQLFAFARDHAVPFSPWFSKVPAGWDVPINAILTTFLFSSLLSLINIGSAVALNSITGLATSALLSSYITSIGCMIWRRYTKNPLLRSKFSLGKWGLPINIASEAFLVVIFVLAFMPGNPNPAAAEMNWSILIYGAVAIFSLIYYVFRGTHRYEGPVAYVRKLEHSRAPTAGPRDTDTSASETTSDDSEDESSRGNSQDSDNDDRETPHQLPQKRPPTPPQRWRPTPQRERAFVDLCNKDTISKDNTFGNEARMDDLLARVGQKMMRSPRFGKPGNDSADGSKEIQPNSRPDTVGREARMNDLLARVGGKTMKSQQFRKPGHFPEEDTSDTSSTGAVISTRPRRAPYRTDPVFNGAYSHQGPGISGAQRSQSRDEDLDEPDSIIY</sequence>
<comment type="caution">
    <text evidence="8">The sequence shown here is derived from an EMBL/GenBank/DDBJ whole genome shotgun (WGS) entry which is preliminary data.</text>
</comment>
<accession>A0A8H4WPM3</accession>
<comment type="subcellular location">
    <subcellularLocation>
        <location evidence="1">Membrane</location>
        <topology evidence="1">Multi-pass membrane protein</topology>
    </subcellularLocation>
</comment>
<keyword evidence="3 7" id="KW-0812">Transmembrane</keyword>
<reference evidence="8" key="1">
    <citation type="journal article" date="2020" name="BMC Genomics">
        <title>Correction to: Identification and distribution of gene clusters required for synthesis of sphingolipid metabolism inhibitors in diverse species of the filamentous fungus Fusarium.</title>
        <authorList>
            <person name="Kim H.S."/>
            <person name="Lohmar J.M."/>
            <person name="Busman M."/>
            <person name="Brown D.W."/>
            <person name="Naumann T.A."/>
            <person name="Divon H.H."/>
            <person name="Lysoe E."/>
            <person name="Uhlig S."/>
            <person name="Proctor R.H."/>
        </authorList>
    </citation>
    <scope>NUCLEOTIDE SEQUENCE</scope>
    <source>
        <strain evidence="8">NRRL 20472</strain>
    </source>
</reference>
<dbReference type="InterPro" id="IPR002293">
    <property type="entry name" value="AA/rel_permease1"/>
</dbReference>
<feature type="transmembrane region" description="Helical" evidence="7">
    <location>
        <begin position="387"/>
        <end position="411"/>
    </location>
</feature>
<evidence type="ECO:0008006" key="10">
    <source>
        <dbReference type="Google" id="ProtNLM"/>
    </source>
</evidence>
<evidence type="ECO:0000313" key="9">
    <source>
        <dbReference type="Proteomes" id="UP000622797"/>
    </source>
</evidence>
<dbReference type="Pfam" id="PF13520">
    <property type="entry name" value="AA_permease_2"/>
    <property type="match status" value="1"/>
</dbReference>
<feature type="transmembrane region" description="Helical" evidence="7">
    <location>
        <begin position="487"/>
        <end position="505"/>
    </location>
</feature>
<keyword evidence="5 7" id="KW-0472">Membrane</keyword>
<reference evidence="8" key="2">
    <citation type="submission" date="2020-05" db="EMBL/GenBank/DDBJ databases">
        <authorList>
            <person name="Kim H.-S."/>
            <person name="Proctor R.H."/>
            <person name="Brown D.W."/>
        </authorList>
    </citation>
    <scope>NUCLEOTIDE SEQUENCE</scope>
    <source>
        <strain evidence="8">NRRL 20472</strain>
    </source>
</reference>
<evidence type="ECO:0000256" key="5">
    <source>
        <dbReference type="ARBA" id="ARBA00023136"/>
    </source>
</evidence>
<dbReference type="EMBL" id="JABEXW010001246">
    <property type="protein sequence ID" value="KAF4945290.1"/>
    <property type="molecule type" value="Genomic_DNA"/>
</dbReference>
<feature type="region of interest" description="Disordered" evidence="6">
    <location>
        <begin position="1"/>
        <end position="26"/>
    </location>
</feature>
<evidence type="ECO:0000256" key="4">
    <source>
        <dbReference type="ARBA" id="ARBA00022989"/>
    </source>
</evidence>
<dbReference type="GO" id="GO:0016020">
    <property type="term" value="C:membrane"/>
    <property type="evidence" value="ECO:0007669"/>
    <property type="project" value="UniProtKB-SubCell"/>
</dbReference>
<feature type="region of interest" description="Disordered" evidence="6">
    <location>
        <begin position="624"/>
        <end position="743"/>
    </location>
</feature>
<name>A0A8H4WPM3_9HYPO</name>
<feature type="region of interest" description="Disordered" evidence="6">
    <location>
        <begin position="525"/>
        <end position="586"/>
    </location>
</feature>
<dbReference type="PANTHER" id="PTHR45649">
    <property type="entry name" value="AMINO-ACID PERMEASE BAT1"/>
    <property type="match status" value="1"/>
</dbReference>
<dbReference type="Proteomes" id="UP000622797">
    <property type="component" value="Unassembled WGS sequence"/>
</dbReference>
<feature type="transmembrane region" description="Helical" evidence="7">
    <location>
        <begin position="206"/>
        <end position="224"/>
    </location>
</feature>
<evidence type="ECO:0000256" key="6">
    <source>
        <dbReference type="SAM" id="MobiDB-lite"/>
    </source>
</evidence>
<feature type="transmembrane region" description="Helical" evidence="7">
    <location>
        <begin position="174"/>
        <end position="194"/>
    </location>
</feature>
<dbReference type="AlphaFoldDB" id="A0A8H4WPM3"/>
<proteinExistence type="predicted"/>
<evidence type="ECO:0000256" key="3">
    <source>
        <dbReference type="ARBA" id="ARBA00022692"/>
    </source>
</evidence>
<feature type="transmembrane region" description="Helical" evidence="7">
    <location>
        <begin position="288"/>
        <end position="310"/>
    </location>
</feature>
<keyword evidence="4 7" id="KW-1133">Transmembrane helix</keyword>
<feature type="transmembrane region" description="Helical" evidence="7">
    <location>
        <begin position="244"/>
        <end position="267"/>
    </location>
</feature>
<feature type="transmembrane region" description="Helical" evidence="7">
    <location>
        <begin position="417"/>
        <end position="435"/>
    </location>
</feature>
<feature type="transmembrane region" description="Helical" evidence="7">
    <location>
        <begin position="455"/>
        <end position="475"/>
    </location>
</feature>
<dbReference type="OrthoDB" id="3257095at2759"/>
<evidence type="ECO:0000313" key="8">
    <source>
        <dbReference type="EMBL" id="KAF4945290.1"/>
    </source>
</evidence>
<feature type="transmembrane region" description="Helical" evidence="7">
    <location>
        <begin position="130"/>
        <end position="154"/>
    </location>
</feature>
<dbReference type="PANTHER" id="PTHR45649:SF2">
    <property type="entry name" value="ACID PERMEASE, PUTATIVE-RELATED"/>
    <property type="match status" value="1"/>
</dbReference>
<feature type="compositionally biased region" description="Basic and acidic residues" evidence="6">
    <location>
        <begin position="1"/>
        <end position="11"/>
    </location>
</feature>
<dbReference type="Gene3D" id="1.20.1740.10">
    <property type="entry name" value="Amino acid/polyamine transporter I"/>
    <property type="match status" value="1"/>
</dbReference>
<keyword evidence="2" id="KW-0813">Transport</keyword>
<protein>
    <recommendedName>
        <fullName evidence="10">Amino acid transporter</fullName>
    </recommendedName>
</protein>
<evidence type="ECO:0000256" key="1">
    <source>
        <dbReference type="ARBA" id="ARBA00004141"/>
    </source>
</evidence>
<keyword evidence="9" id="KW-1185">Reference proteome</keyword>
<organism evidence="8 9">
    <name type="scientific">Fusarium sarcochroum</name>
    <dbReference type="NCBI Taxonomy" id="1208366"/>
    <lineage>
        <taxon>Eukaryota</taxon>
        <taxon>Fungi</taxon>
        <taxon>Dikarya</taxon>
        <taxon>Ascomycota</taxon>
        <taxon>Pezizomycotina</taxon>
        <taxon>Sordariomycetes</taxon>
        <taxon>Hypocreomycetidae</taxon>
        <taxon>Hypocreales</taxon>
        <taxon>Nectriaceae</taxon>
        <taxon>Fusarium</taxon>
        <taxon>Fusarium lateritium species complex</taxon>
    </lineage>
</organism>
<gene>
    <name evidence="8" type="ORF">FSARC_14454</name>
</gene>
<evidence type="ECO:0000256" key="7">
    <source>
        <dbReference type="SAM" id="Phobius"/>
    </source>
</evidence>
<evidence type="ECO:0000256" key="2">
    <source>
        <dbReference type="ARBA" id="ARBA00022448"/>
    </source>
</evidence>
<feature type="transmembrane region" description="Helical" evidence="7">
    <location>
        <begin position="48"/>
        <end position="65"/>
    </location>
</feature>
<feature type="compositionally biased region" description="Acidic residues" evidence="6">
    <location>
        <begin position="733"/>
        <end position="743"/>
    </location>
</feature>
<dbReference type="GO" id="GO:0022857">
    <property type="term" value="F:transmembrane transporter activity"/>
    <property type="evidence" value="ECO:0007669"/>
    <property type="project" value="InterPro"/>
</dbReference>
<feature type="transmembrane region" description="Helical" evidence="7">
    <location>
        <begin position="330"/>
        <end position="351"/>
    </location>
</feature>
<feature type="transmembrane region" description="Helical" evidence="7">
    <location>
        <begin position="77"/>
        <end position="98"/>
    </location>
</feature>